<feature type="domain" description="Agglutinin" evidence="3">
    <location>
        <begin position="158"/>
        <end position="301"/>
    </location>
</feature>
<proteinExistence type="inferred from homology"/>
<evidence type="ECO:0000259" key="3">
    <source>
        <dbReference type="SMART" id="SM00791"/>
    </source>
</evidence>
<dbReference type="Pfam" id="PF01117">
    <property type="entry name" value="Aerolysin"/>
    <property type="match status" value="1"/>
</dbReference>
<dbReference type="InterPro" id="IPR053237">
    <property type="entry name" value="Natterin_C"/>
</dbReference>
<evidence type="ECO:0000313" key="4">
    <source>
        <dbReference type="EMBL" id="KAK9677121.1"/>
    </source>
</evidence>
<dbReference type="SUPFAM" id="SSF50382">
    <property type="entry name" value="Agglutinin"/>
    <property type="match status" value="2"/>
</dbReference>
<organism evidence="4 5">
    <name type="scientific">Saponaria officinalis</name>
    <name type="common">Common soapwort</name>
    <name type="synonym">Lychnis saponaria</name>
    <dbReference type="NCBI Taxonomy" id="3572"/>
    <lineage>
        <taxon>Eukaryota</taxon>
        <taxon>Viridiplantae</taxon>
        <taxon>Streptophyta</taxon>
        <taxon>Embryophyta</taxon>
        <taxon>Tracheophyta</taxon>
        <taxon>Spermatophyta</taxon>
        <taxon>Magnoliopsida</taxon>
        <taxon>eudicotyledons</taxon>
        <taxon>Gunneridae</taxon>
        <taxon>Pentapetalae</taxon>
        <taxon>Caryophyllales</taxon>
        <taxon>Caryophyllaceae</taxon>
        <taxon>Caryophylleae</taxon>
        <taxon>Saponaria</taxon>
    </lineage>
</organism>
<dbReference type="Gene3D" id="2.170.15.10">
    <property type="entry name" value="Proaerolysin, chain A, domain 3"/>
    <property type="match status" value="1"/>
</dbReference>
<dbReference type="Pfam" id="PF07468">
    <property type="entry name" value="Agglutinin"/>
    <property type="match status" value="1"/>
</dbReference>
<dbReference type="AlphaFoldDB" id="A0AAW1HL74"/>
<comment type="caution">
    <text evidence="4">The sequence shown here is derived from an EMBL/GenBank/DDBJ whole genome shotgun (WGS) entry which is preliminary data.</text>
</comment>
<evidence type="ECO:0000256" key="1">
    <source>
        <dbReference type="ARBA" id="ARBA00009831"/>
    </source>
</evidence>
<dbReference type="EMBL" id="JBDFQZ010000011">
    <property type="protein sequence ID" value="KAK9677121.1"/>
    <property type="molecule type" value="Genomic_DNA"/>
</dbReference>
<dbReference type="PANTHER" id="PTHR39244">
    <property type="entry name" value="NATTERIN-4"/>
    <property type="match status" value="1"/>
</dbReference>
<name>A0AAW1HL74_SAPOF</name>
<keyword evidence="2" id="KW-1015">Disulfide bond</keyword>
<dbReference type="InterPro" id="IPR036242">
    <property type="entry name" value="Agglutinin_dom_sf"/>
</dbReference>
<protein>
    <recommendedName>
        <fullName evidence="3">Agglutinin domain-containing protein</fullName>
    </recommendedName>
</protein>
<evidence type="ECO:0000256" key="2">
    <source>
        <dbReference type="ARBA" id="ARBA00023157"/>
    </source>
</evidence>
<dbReference type="InterPro" id="IPR055267">
    <property type="entry name" value="Aerolysin-like_C"/>
</dbReference>
<evidence type="ECO:0000313" key="5">
    <source>
        <dbReference type="Proteomes" id="UP001443914"/>
    </source>
</evidence>
<dbReference type="InterPro" id="IPR008998">
    <property type="entry name" value="Agglutinin"/>
</dbReference>
<sequence>MVLGSPFYDVMSTTLKEDSTRTRNLCLTNETTYFLRFEENEVYNPSAKFATEDALIDPKKGVHLRCLYNNKYLVRQASTERITASADEKDEDESSENCTLFGYSVTSSNTVMFTHVQTGRTVSIEPPKDQVNGYHLCLSPKSDVIQAECIIVDVDRIIKLPKFVVFKGDNGKYLQRNPDQKWFPDEQYFVGEDSFHKDTWFETFPISNGDVRLKSVAVNRFLIRNATNAVVSESNDTTPDNPATLFEITKINDTTVALKNRFPKIYTEYCERRPSDAWSSPNCLFSFTPTPIKEAQFVVEEPVLDRTVKMEYRLQHARVYDNQPKSWVSSEASNTTPEAASFTLEIKYVESYSQSFHATASVSTNVTTKFTAGIPLVIENEVEVEVGASIETGFEETRDKTTEHTASVTVTVPAGEKRAARMLAMTARCDVPFSYVQTDILADNQRVETVLEDGVFKGLNGYHFVIEIFDPRDPGVVLETQDWKPIDLPDIVQLLLSQA</sequence>
<dbReference type="PANTHER" id="PTHR39244:SF5">
    <property type="entry name" value="NATTERIN-3-LIKE"/>
    <property type="match status" value="1"/>
</dbReference>
<dbReference type="Gene3D" id="2.80.10.50">
    <property type="match status" value="2"/>
</dbReference>
<accession>A0AAW1HL74</accession>
<reference evidence="4" key="1">
    <citation type="submission" date="2024-03" db="EMBL/GenBank/DDBJ databases">
        <title>WGS assembly of Saponaria officinalis var. Norfolk2.</title>
        <authorList>
            <person name="Jenkins J."/>
            <person name="Shu S."/>
            <person name="Grimwood J."/>
            <person name="Barry K."/>
            <person name="Goodstein D."/>
            <person name="Schmutz J."/>
            <person name="Leebens-Mack J."/>
            <person name="Osbourn A."/>
        </authorList>
    </citation>
    <scope>NUCLEOTIDE SEQUENCE [LARGE SCALE GENOMIC DNA]</scope>
    <source>
        <strain evidence="4">JIC</strain>
    </source>
</reference>
<dbReference type="SUPFAM" id="SSF56973">
    <property type="entry name" value="Aerolisin/ETX pore-forming domain"/>
    <property type="match status" value="1"/>
</dbReference>
<comment type="similarity">
    <text evidence="1">Belongs to the aerolysin family.</text>
</comment>
<dbReference type="SMART" id="SM00791">
    <property type="entry name" value="Agglutinin"/>
    <property type="match status" value="1"/>
</dbReference>
<keyword evidence="5" id="KW-1185">Reference proteome</keyword>
<gene>
    <name evidence="4" type="ORF">RND81_11G122800</name>
</gene>
<dbReference type="Proteomes" id="UP001443914">
    <property type="component" value="Unassembled WGS sequence"/>
</dbReference>